<gene>
    <name evidence="4" type="ORF">RM540_04040</name>
</gene>
<evidence type="ECO:0000313" key="4">
    <source>
        <dbReference type="EMBL" id="MDT0630910.1"/>
    </source>
</evidence>
<proteinExistence type="inferred from homology"/>
<keyword evidence="1" id="KW-0378">Hydrolase</keyword>
<feature type="signal peptide" evidence="3">
    <location>
        <begin position="1"/>
        <end position="23"/>
    </location>
</feature>
<dbReference type="InterPro" id="IPR010905">
    <property type="entry name" value="Glyco_hydro_88"/>
</dbReference>
<evidence type="ECO:0000256" key="1">
    <source>
        <dbReference type="ARBA" id="ARBA00022801"/>
    </source>
</evidence>
<comment type="caution">
    <text evidence="4">The sequence shown here is derived from an EMBL/GenBank/DDBJ whole genome shotgun (WGS) entry which is preliminary data.</text>
</comment>
<protein>
    <submittedName>
        <fullName evidence="4">DUF4861 family protein</fullName>
    </submittedName>
</protein>
<sequence>MTLRPAPLLFALTLLLAAAPPVAAQGGAAQVSLRVENPAATERPDEIVSVDWEALQRRLPAARAGRVRVLDAEGGEAPSQVLDDDGDGTPDALLFLAPFWPGQARTFTVEAAPPAPVEARAHVLRDARRDDLAWENDRVAFRTYGAGLSALEDLVSSGVDVWTKRTDALVADRWYAEGDYHTDTGEGADFFSVGRSLGAGGTAVWAGGALHPAPNFTAHRILADGPLRAVAELTYPTWDAAGRAVTETRRITVDAGQPVYRQESVFESDGEAPLQTVVGLVHRPGMVTSTRGAGRWTWLSGWGPVGNEGHGDLGTAVLVRTDRVAEHAEAEDHSLLVTEAEPGTPFVAYVGAGWTANDVGGVEEWWATLDDAAERLAHPLRVSFPDDALDAQAALDAAAERLRPFLDRPARADEIPRSIDADGALDVSPSREWTSGFYAGTLWELYDATGDPAFEDAARRWTAVVEPEKTNAGTHDMGFKIYPTAGAGLRLTGDDDYRDVVVEAAETLLTRFDANVGATRSWDWGNWKFPVIIDNMMNLELLYAASELTGDDKFARAATEHARTTLANHFRPDDSSYHVVQYDSLGGEVLYKGTHQGFSDASAWSRGQAWGLYGFAMAYRKSGEADFLAQAQRIADYVLAHPQLPGDGVPYWDFDAPALPDEPRDASAAAVLASGLYELAGFVPEPERGRYVAAADRILTSLATDYRVADDYDQPFLLDHSVGSVPDQFEVDVPIVYADYYYVEALQRRLRLDEGRPALGAR</sequence>
<organism evidence="4 5">
    <name type="scientific">Rubrivirga litoralis</name>
    <dbReference type="NCBI Taxonomy" id="3075598"/>
    <lineage>
        <taxon>Bacteria</taxon>
        <taxon>Pseudomonadati</taxon>
        <taxon>Rhodothermota</taxon>
        <taxon>Rhodothermia</taxon>
        <taxon>Rhodothermales</taxon>
        <taxon>Rubricoccaceae</taxon>
        <taxon>Rubrivirga</taxon>
    </lineage>
</organism>
<evidence type="ECO:0000313" key="5">
    <source>
        <dbReference type="Proteomes" id="UP001267426"/>
    </source>
</evidence>
<dbReference type="Pfam" id="PF16153">
    <property type="entry name" value="DUF4861"/>
    <property type="match status" value="1"/>
</dbReference>
<name>A0ABU3BNQ8_9BACT</name>
<reference evidence="4 5" key="1">
    <citation type="submission" date="2023-09" db="EMBL/GenBank/DDBJ databases">
        <authorList>
            <person name="Rey-Velasco X."/>
        </authorList>
    </citation>
    <scope>NUCLEOTIDE SEQUENCE [LARGE SCALE GENOMIC DNA]</scope>
    <source>
        <strain evidence="4 5">F394</strain>
    </source>
</reference>
<evidence type="ECO:0000256" key="2">
    <source>
        <dbReference type="ARBA" id="ARBA00038358"/>
    </source>
</evidence>
<dbReference type="PANTHER" id="PTHR36845:SF1">
    <property type="entry name" value="HYDROLASE, PUTATIVE (AFU_ORTHOLOGUE AFUA_7G05090)-RELATED"/>
    <property type="match status" value="1"/>
</dbReference>
<dbReference type="Pfam" id="PF07470">
    <property type="entry name" value="Glyco_hydro_88"/>
    <property type="match status" value="1"/>
</dbReference>
<dbReference type="EMBL" id="JAVRHT010000006">
    <property type="protein sequence ID" value="MDT0630910.1"/>
    <property type="molecule type" value="Genomic_DNA"/>
</dbReference>
<dbReference type="Proteomes" id="UP001267426">
    <property type="component" value="Unassembled WGS sequence"/>
</dbReference>
<dbReference type="InterPro" id="IPR032342">
    <property type="entry name" value="DUF4861"/>
</dbReference>
<keyword evidence="3" id="KW-0732">Signal</keyword>
<comment type="similarity">
    <text evidence="2">Belongs to the glycosyl hydrolase 88 family.</text>
</comment>
<dbReference type="SUPFAM" id="SSF48208">
    <property type="entry name" value="Six-hairpin glycosidases"/>
    <property type="match status" value="1"/>
</dbReference>
<dbReference type="InterPro" id="IPR008928">
    <property type="entry name" value="6-hairpin_glycosidase_sf"/>
</dbReference>
<dbReference type="Gene3D" id="1.50.10.10">
    <property type="match status" value="1"/>
</dbReference>
<evidence type="ECO:0000256" key="3">
    <source>
        <dbReference type="SAM" id="SignalP"/>
    </source>
</evidence>
<dbReference type="InterPro" id="IPR052369">
    <property type="entry name" value="UG_Glycosaminoglycan_Hydrolase"/>
</dbReference>
<dbReference type="RefSeq" id="WP_311662247.1">
    <property type="nucleotide sequence ID" value="NZ_JAVRHT010000006.1"/>
</dbReference>
<keyword evidence="5" id="KW-1185">Reference proteome</keyword>
<feature type="chain" id="PRO_5047533642" evidence="3">
    <location>
        <begin position="24"/>
        <end position="762"/>
    </location>
</feature>
<accession>A0ABU3BNQ8</accession>
<dbReference type="PANTHER" id="PTHR36845">
    <property type="entry name" value="HYDROLASE, PUTATIVE (AFU_ORTHOLOGUE AFUA_7G05090)-RELATED"/>
    <property type="match status" value="1"/>
</dbReference>
<dbReference type="InterPro" id="IPR012341">
    <property type="entry name" value="6hp_glycosidase-like_sf"/>
</dbReference>